<evidence type="ECO:0000256" key="4">
    <source>
        <dbReference type="ARBA" id="ARBA00022801"/>
    </source>
</evidence>
<reference evidence="9" key="3">
    <citation type="submission" date="2025-08" db="UniProtKB">
        <authorList>
            <consortium name="RefSeq"/>
        </authorList>
    </citation>
    <scope>IDENTIFICATION</scope>
    <source>
        <strain evidence="9">CBS 342.82</strain>
    </source>
</reference>
<evidence type="ECO:0000256" key="6">
    <source>
        <dbReference type="SAM" id="SignalP"/>
    </source>
</evidence>
<evidence type="ECO:0000256" key="1">
    <source>
        <dbReference type="ARBA" id="ARBA00000124"/>
    </source>
</evidence>
<evidence type="ECO:0000313" key="9">
    <source>
        <dbReference type="RefSeq" id="XP_033456009.1"/>
    </source>
</evidence>
<keyword evidence="8" id="KW-1185">Reference proteome</keyword>
<protein>
    <recommendedName>
        <fullName evidence="3">endo-1,3(4)-beta-glucanase</fullName>
        <ecNumber evidence="3">3.2.1.6</ecNumber>
    </recommendedName>
</protein>
<sequence length="333" mass="35000">MHYSRVLACLAMLSSTSFAAYVLEDDYFAGAGFFSKFDFFTGHDPTNGFVAYQSKDSSTAKGLISSSSGSAQMRVDSKNVVTNGRPAVRISSTKSYNTGLIIADIAHMPGGICGTWPAFWMLGPNWPNGGEIDIIEGVHDNSVNAMALHTGAGCSINNNSGFSGHMATTNCLSPGNNGNMGCGISAQGSKNTYGASFNAAQGGIYATEITAQAITIWFFPRGSSQEKNAQSSAPNPASWGTPVAKFTGGCSIANSFKSLKIIFNTTFCGDWAGGVWGSNPTCKAKAPTCNAYVGQNPSAFSGAYWDVRGLKVFKQASSKRGEEGREMPVSFEA</sequence>
<dbReference type="InterPro" id="IPR013320">
    <property type="entry name" value="ConA-like_dom_sf"/>
</dbReference>
<dbReference type="Pfam" id="PF26113">
    <property type="entry name" value="GH16_XgeA"/>
    <property type="match status" value="1"/>
</dbReference>
<dbReference type="AlphaFoldDB" id="A0A6J3LTL7"/>
<dbReference type="CDD" id="cd02181">
    <property type="entry name" value="GH16_fungal_Lam16A_glucanase"/>
    <property type="match status" value="1"/>
</dbReference>
<accession>A0A6J3LTL7</accession>
<evidence type="ECO:0000313" key="8">
    <source>
        <dbReference type="Proteomes" id="UP000504637"/>
    </source>
</evidence>
<dbReference type="PANTHER" id="PTHR10963:SF24">
    <property type="entry name" value="GLYCOSIDASE C21B10.07-RELATED"/>
    <property type="match status" value="1"/>
</dbReference>
<comment type="similarity">
    <text evidence="2">Belongs to the glycosyl hydrolase 16 family.</text>
</comment>
<evidence type="ECO:0000256" key="3">
    <source>
        <dbReference type="ARBA" id="ARBA00012599"/>
    </source>
</evidence>
<evidence type="ECO:0000259" key="7">
    <source>
        <dbReference type="PROSITE" id="PS51762"/>
    </source>
</evidence>
<evidence type="ECO:0000256" key="5">
    <source>
        <dbReference type="ARBA" id="ARBA00023295"/>
    </source>
</evidence>
<feature type="domain" description="GH16" evidence="7">
    <location>
        <begin position="16"/>
        <end position="280"/>
    </location>
</feature>
<feature type="chain" id="PRO_5026943799" description="endo-1,3(4)-beta-glucanase" evidence="6">
    <location>
        <begin position="20"/>
        <end position="333"/>
    </location>
</feature>
<dbReference type="GO" id="GO:0009251">
    <property type="term" value="P:glucan catabolic process"/>
    <property type="evidence" value="ECO:0007669"/>
    <property type="project" value="TreeGrafter"/>
</dbReference>
<evidence type="ECO:0000256" key="2">
    <source>
        <dbReference type="ARBA" id="ARBA00006865"/>
    </source>
</evidence>
<feature type="signal peptide" evidence="6">
    <location>
        <begin position="1"/>
        <end position="19"/>
    </location>
</feature>
<reference evidence="9" key="1">
    <citation type="submission" date="2020-01" db="EMBL/GenBank/DDBJ databases">
        <authorList>
            <consortium name="DOE Joint Genome Institute"/>
            <person name="Haridas S."/>
            <person name="Albert R."/>
            <person name="Binder M."/>
            <person name="Bloem J."/>
            <person name="Labutti K."/>
            <person name="Salamov A."/>
            <person name="Andreopoulos B."/>
            <person name="Baker S.E."/>
            <person name="Barry K."/>
            <person name="Bills G."/>
            <person name="Bluhm B.H."/>
            <person name="Cannon C."/>
            <person name="Castanera R."/>
            <person name="Culley D.E."/>
            <person name="Daum C."/>
            <person name="Ezra D."/>
            <person name="Gonzalez J.B."/>
            <person name="Henrissat B."/>
            <person name="Kuo A."/>
            <person name="Liang C."/>
            <person name="Lipzen A."/>
            <person name="Lutzoni F."/>
            <person name="Magnuson J."/>
            <person name="Mondo S."/>
            <person name="Nolan M."/>
            <person name="Ohm R."/>
            <person name="Pangilinan J."/>
            <person name="Park H.-J."/>
            <person name="Ramirez L."/>
            <person name="Alfaro M."/>
            <person name="Sun H."/>
            <person name="Tritt A."/>
            <person name="Yoshinaga Y."/>
            <person name="Zwiers L.-H."/>
            <person name="Turgeon B.G."/>
            <person name="Goodwin S.B."/>
            <person name="Spatafora J.W."/>
            <person name="Crous P.W."/>
            <person name="Grigoriev I.V."/>
        </authorList>
    </citation>
    <scope>NUCLEOTIDE SEQUENCE</scope>
    <source>
        <strain evidence="9">CBS 342.82</strain>
    </source>
</reference>
<dbReference type="InterPro" id="IPR050546">
    <property type="entry name" value="Glycosyl_Hydrlase_16"/>
</dbReference>
<dbReference type="GeneID" id="54360493"/>
<organism evidence="9">
    <name type="scientific">Dissoconium aciculare CBS 342.82</name>
    <dbReference type="NCBI Taxonomy" id="1314786"/>
    <lineage>
        <taxon>Eukaryota</taxon>
        <taxon>Fungi</taxon>
        <taxon>Dikarya</taxon>
        <taxon>Ascomycota</taxon>
        <taxon>Pezizomycotina</taxon>
        <taxon>Dothideomycetes</taxon>
        <taxon>Dothideomycetidae</taxon>
        <taxon>Mycosphaerellales</taxon>
        <taxon>Dissoconiaceae</taxon>
        <taxon>Dissoconium</taxon>
    </lineage>
</organism>
<dbReference type="Proteomes" id="UP000504637">
    <property type="component" value="Unplaced"/>
</dbReference>
<dbReference type="Gene3D" id="2.60.120.200">
    <property type="match status" value="1"/>
</dbReference>
<keyword evidence="4 9" id="KW-0378">Hydrolase</keyword>
<dbReference type="PANTHER" id="PTHR10963">
    <property type="entry name" value="GLYCOSYL HYDROLASE-RELATED"/>
    <property type="match status" value="1"/>
</dbReference>
<dbReference type="EC" id="3.2.1.6" evidence="3"/>
<dbReference type="PROSITE" id="PS51762">
    <property type="entry name" value="GH16_2"/>
    <property type="match status" value="1"/>
</dbReference>
<gene>
    <name evidence="9" type="ORF">K489DRAFT_364149</name>
</gene>
<proteinExistence type="inferred from homology"/>
<name>A0A6J3LTL7_9PEZI</name>
<reference evidence="9" key="2">
    <citation type="submission" date="2020-04" db="EMBL/GenBank/DDBJ databases">
        <authorList>
            <consortium name="NCBI Genome Project"/>
        </authorList>
    </citation>
    <scope>NUCLEOTIDE SEQUENCE</scope>
    <source>
        <strain evidence="9">CBS 342.82</strain>
    </source>
</reference>
<dbReference type="FunFam" id="2.60.120.200:FF:000114">
    <property type="entry name" value="Probable endo-1,3(4)-beta-glucanase NFIA_089530"/>
    <property type="match status" value="1"/>
</dbReference>
<comment type="catalytic activity">
    <reaction evidence="1">
        <text>Endohydrolysis of (1-&gt;3)- or (1-&gt;4)-linkages in beta-D-glucans when the glucose residue whose reducing group is involved in the linkage to be hydrolyzed is itself substituted at C-3.</text>
        <dbReference type="EC" id="3.2.1.6"/>
    </reaction>
</comment>
<dbReference type="GO" id="GO:0052861">
    <property type="term" value="F:endo-1,3(4)-beta-glucanase activity"/>
    <property type="evidence" value="ECO:0007669"/>
    <property type="project" value="UniProtKB-EC"/>
</dbReference>
<keyword evidence="5" id="KW-0326">Glycosidase</keyword>
<dbReference type="InterPro" id="IPR000757">
    <property type="entry name" value="Beta-glucanase-like"/>
</dbReference>
<dbReference type="RefSeq" id="XP_033456009.1">
    <property type="nucleotide sequence ID" value="XM_033602693.1"/>
</dbReference>
<dbReference type="SUPFAM" id="SSF49899">
    <property type="entry name" value="Concanavalin A-like lectins/glucanases"/>
    <property type="match status" value="1"/>
</dbReference>
<keyword evidence="6" id="KW-0732">Signal</keyword>
<dbReference type="OrthoDB" id="192832at2759"/>